<evidence type="ECO:0000259" key="2">
    <source>
        <dbReference type="Pfam" id="PF06283"/>
    </source>
</evidence>
<sequence length="256" mass="28646">MRKAVAILLAVSLWIPTVCSAQTSKPRVLIFSKTLRYYHESIPNGIATIMKLGQANGFDVDTTKNADFFTENTLKKYAAVIWLSTTGDVLNPTQEAEFKRYIQAGGGYVGIHSASASEKDWDWFGQLTGAVFVNHPPDPVDGVVQVVDNKDPSTRQLPKRWPWKDEWYNFKKRMTDVHVLMTADESTYQGGTEGAYHPLAWKHSFDGGRAFYTALGHLESAYNNPLFQQHILGGIQYAIGKNEKLDYAKAKTAKVP</sequence>
<dbReference type="EMBL" id="WPIN01000005">
    <property type="protein sequence ID" value="MVM31404.1"/>
    <property type="molecule type" value="Genomic_DNA"/>
</dbReference>
<evidence type="ECO:0000256" key="1">
    <source>
        <dbReference type="SAM" id="SignalP"/>
    </source>
</evidence>
<evidence type="ECO:0000313" key="3">
    <source>
        <dbReference type="EMBL" id="MVM31404.1"/>
    </source>
</evidence>
<dbReference type="Pfam" id="PF06283">
    <property type="entry name" value="ThuA"/>
    <property type="match status" value="1"/>
</dbReference>
<feature type="chain" id="PRO_5029490341" description="ThuA-like domain-containing protein" evidence="1">
    <location>
        <begin position="22"/>
        <end position="256"/>
    </location>
</feature>
<dbReference type="Proteomes" id="UP000436006">
    <property type="component" value="Unassembled WGS sequence"/>
</dbReference>
<proteinExistence type="predicted"/>
<dbReference type="PANTHER" id="PTHR40469">
    <property type="entry name" value="SECRETED GLYCOSYL HYDROLASE"/>
    <property type="match status" value="1"/>
</dbReference>
<dbReference type="InterPro" id="IPR029062">
    <property type="entry name" value="Class_I_gatase-like"/>
</dbReference>
<gene>
    <name evidence="3" type="ORF">GO755_15270</name>
</gene>
<feature type="domain" description="ThuA-like" evidence="2">
    <location>
        <begin position="27"/>
        <end position="238"/>
    </location>
</feature>
<dbReference type="PANTHER" id="PTHR40469:SF2">
    <property type="entry name" value="GALACTOSE-BINDING DOMAIN-LIKE SUPERFAMILY PROTEIN"/>
    <property type="match status" value="1"/>
</dbReference>
<dbReference type="InterPro" id="IPR029010">
    <property type="entry name" value="ThuA-like"/>
</dbReference>
<organism evidence="3 4">
    <name type="scientific">Spirosoma arboris</name>
    <dbReference type="NCBI Taxonomy" id="2682092"/>
    <lineage>
        <taxon>Bacteria</taxon>
        <taxon>Pseudomonadati</taxon>
        <taxon>Bacteroidota</taxon>
        <taxon>Cytophagia</taxon>
        <taxon>Cytophagales</taxon>
        <taxon>Cytophagaceae</taxon>
        <taxon>Spirosoma</taxon>
    </lineage>
</organism>
<dbReference type="SUPFAM" id="SSF52317">
    <property type="entry name" value="Class I glutamine amidotransferase-like"/>
    <property type="match status" value="1"/>
</dbReference>
<evidence type="ECO:0000313" key="4">
    <source>
        <dbReference type="Proteomes" id="UP000436006"/>
    </source>
</evidence>
<comment type="caution">
    <text evidence="3">The sequence shown here is derived from an EMBL/GenBank/DDBJ whole genome shotgun (WGS) entry which is preliminary data.</text>
</comment>
<feature type="signal peptide" evidence="1">
    <location>
        <begin position="1"/>
        <end position="21"/>
    </location>
</feature>
<keyword evidence="4" id="KW-1185">Reference proteome</keyword>
<dbReference type="RefSeq" id="WP_157586045.1">
    <property type="nucleotide sequence ID" value="NZ_WPIN01000005.1"/>
</dbReference>
<keyword evidence="1" id="KW-0732">Signal</keyword>
<protein>
    <recommendedName>
        <fullName evidence="2">ThuA-like domain-containing protein</fullName>
    </recommendedName>
</protein>
<dbReference type="Gene3D" id="3.40.50.880">
    <property type="match status" value="1"/>
</dbReference>
<reference evidence="3 4" key="1">
    <citation type="submission" date="2019-12" db="EMBL/GenBank/DDBJ databases">
        <title>Spirosoma sp. HMF4905 genome sequencing and assembly.</title>
        <authorList>
            <person name="Kang H."/>
            <person name="Cha I."/>
            <person name="Kim H."/>
            <person name="Joh K."/>
        </authorList>
    </citation>
    <scope>NUCLEOTIDE SEQUENCE [LARGE SCALE GENOMIC DNA]</scope>
    <source>
        <strain evidence="3 4">HMF4905</strain>
    </source>
</reference>
<dbReference type="AlphaFoldDB" id="A0A7K1SC56"/>
<accession>A0A7K1SC56</accession>
<name>A0A7K1SC56_9BACT</name>